<accession>A0A173VX57</accession>
<evidence type="ECO:0000313" key="1">
    <source>
        <dbReference type="EMBL" id="CUN31852.1"/>
    </source>
</evidence>
<proteinExistence type="predicted"/>
<dbReference type="PaxDb" id="166486-ERS852572_03750"/>
<organism evidence="1 2">
    <name type="scientific">Roseburia intestinalis</name>
    <dbReference type="NCBI Taxonomy" id="166486"/>
    <lineage>
        <taxon>Bacteria</taxon>
        <taxon>Bacillati</taxon>
        <taxon>Bacillota</taxon>
        <taxon>Clostridia</taxon>
        <taxon>Lachnospirales</taxon>
        <taxon>Lachnospiraceae</taxon>
        <taxon>Roseburia</taxon>
    </lineage>
</organism>
<sequence>MERNIEIIDKLHSYVWAKENEIVIKEYFVDNITFDNLRDCLIGNAKILEEDFEKQIYVVTVDSGINNMNGALIVIQRVDNNKLSLAGYAREGWINQHTAEKAILKIIEQIKSKYKECALL</sequence>
<evidence type="ECO:0000313" key="2">
    <source>
        <dbReference type="Proteomes" id="UP000095350"/>
    </source>
</evidence>
<dbReference type="RefSeq" id="WP_006856235.1">
    <property type="nucleotide sequence ID" value="NZ_CABIYH010000049.1"/>
</dbReference>
<dbReference type="OrthoDB" id="2057493at2"/>
<protein>
    <submittedName>
        <fullName evidence="1">Uncharacterized protein</fullName>
    </submittedName>
</protein>
<dbReference type="AlphaFoldDB" id="A0A173VX57"/>
<dbReference type="EMBL" id="CYXZ01000049">
    <property type="protein sequence ID" value="CUN31852.1"/>
    <property type="molecule type" value="Genomic_DNA"/>
</dbReference>
<dbReference type="STRING" id="166486.ERS852572_03750"/>
<name>A0A173VX57_9FIRM</name>
<dbReference type="Proteomes" id="UP000095350">
    <property type="component" value="Unassembled WGS sequence"/>
</dbReference>
<dbReference type="GeneID" id="61434735"/>
<reference evidence="1 2" key="1">
    <citation type="submission" date="2015-09" db="EMBL/GenBank/DDBJ databases">
        <authorList>
            <consortium name="Pathogen Informatics"/>
        </authorList>
    </citation>
    <scope>NUCLEOTIDE SEQUENCE [LARGE SCALE GENOMIC DNA]</scope>
    <source>
        <strain evidence="1 2">2789STDY5834960</strain>
    </source>
</reference>
<gene>
    <name evidence="1" type="ORF">ERS852572_03750</name>
</gene>